<dbReference type="Gene3D" id="3.40.50.720">
    <property type="entry name" value="NAD(P)-binding Rossmann-like Domain"/>
    <property type="match status" value="1"/>
</dbReference>
<gene>
    <name evidence="2" type="ORF">UFOPK1392_00767</name>
    <name evidence="3" type="ORF">UFOPK3733_01002</name>
</gene>
<comment type="similarity">
    <text evidence="1">Belongs to the short-chain dehydrogenases/reductases (SDR) family.</text>
</comment>
<sequence>MTTADNSPIPDYLARLRVDGRNFVVAGAGMGMGRQTSHALAQAGAAHIICVDVDADRAAEVAAEVGPQAIAWVGDVTTREGAARLATEAEAAMGSIDGLVDIIGMAQWQSILDMTDETFDWEIDMCLRHAYLLSQELGRRMVATGGGTMVFIASVSGFTAAPMHAAYGAAKAGLMAWVQSVAIELGQHNVRANAIAPGTILSPRMDAVFTDEQRASNAGNAPLGRMGETSDIASAALFLSSDMSRYITGRTVVVDGGVDAKFPYPVTLE</sequence>
<dbReference type="PRINTS" id="PR00081">
    <property type="entry name" value="GDHRDH"/>
</dbReference>
<proteinExistence type="inferred from homology"/>
<evidence type="ECO:0000313" key="2">
    <source>
        <dbReference type="EMBL" id="CAB4323023.1"/>
    </source>
</evidence>
<protein>
    <submittedName>
        <fullName evidence="3">Unannotated protein</fullName>
    </submittedName>
</protein>
<dbReference type="GO" id="GO:0016616">
    <property type="term" value="F:oxidoreductase activity, acting on the CH-OH group of donors, NAD or NADP as acceptor"/>
    <property type="evidence" value="ECO:0007669"/>
    <property type="project" value="TreeGrafter"/>
</dbReference>
<dbReference type="PRINTS" id="PR00080">
    <property type="entry name" value="SDRFAMILY"/>
</dbReference>
<dbReference type="FunFam" id="3.40.50.720:FF:000084">
    <property type="entry name" value="Short-chain dehydrogenase reductase"/>
    <property type="match status" value="1"/>
</dbReference>
<evidence type="ECO:0000313" key="3">
    <source>
        <dbReference type="EMBL" id="CAB4936490.1"/>
    </source>
</evidence>
<organism evidence="3">
    <name type="scientific">freshwater metagenome</name>
    <dbReference type="NCBI Taxonomy" id="449393"/>
    <lineage>
        <taxon>unclassified sequences</taxon>
        <taxon>metagenomes</taxon>
        <taxon>ecological metagenomes</taxon>
    </lineage>
</organism>
<dbReference type="InterPro" id="IPR002347">
    <property type="entry name" value="SDR_fam"/>
</dbReference>
<dbReference type="GO" id="GO:0030497">
    <property type="term" value="P:fatty acid elongation"/>
    <property type="evidence" value="ECO:0007669"/>
    <property type="project" value="TreeGrafter"/>
</dbReference>
<dbReference type="EMBL" id="CAEMXZ010000024">
    <property type="protein sequence ID" value="CAB4323023.1"/>
    <property type="molecule type" value="Genomic_DNA"/>
</dbReference>
<accession>A0A6J7J0E8</accession>
<dbReference type="InterPro" id="IPR020904">
    <property type="entry name" value="Sc_DH/Rdtase_CS"/>
</dbReference>
<dbReference type="PANTHER" id="PTHR42760:SF135">
    <property type="entry name" value="BLL7886 PROTEIN"/>
    <property type="match status" value="1"/>
</dbReference>
<dbReference type="CDD" id="cd05233">
    <property type="entry name" value="SDR_c"/>
    <property type="match status" value="1"/>
</dbReference>
<dbReference type="Pfam" id="PF13561">
    <property type="entry name" value="adh_short_C2"/>
    <property type="match status" value="1"/>
</dbReference>
<dbReference type="SUPFAM" id="SSF51735">
    <property type="entry name" value="NAD(P)-binding Rossmann-fold domains"/>
    <property type="match status" value="1"/>
</dbReference>
<reference evidence="3" key="1">
    <citation type="submission" date="2020-05" db="EMBL/GenBank/DDBJ databases">
        <authorList>
            <person name="Chiriac C."/>
            <person name="Salcher M."/>
            <person name="Ghai R."/>
            <person name="Kavagutti S V."/>
        </authorList>
    </citation>
    <scope>NUCLEOTIDE SEQUENCE</scope>
</reference>
<dbReference type="PANTHER" id="PTHR42760">
    <property type="entry name" value="SHORT-CHAIN DEHYDROGENASES/REDUCTASES FAMILY MEMBER"/>
    <property type="match status" value="1"/>
</dbReference>
<evidence type="ECO:0000256" key="1">
    <source>
        <dbReference type="ARBA" id="ARBA00006484"/>
    </source>
</evidence>
<dbReference type="EMBL" id="CAFBNC010000042">
    <property type="protein sequence ID" value="CAB4936490.1"/>
    <property type="molecule type" value="Genomic_DNA"/>
</dbReference>
<dbReference type="PROSITE" id="PS00061">
    <property type="entry name" value="ADH_SHORT"/>
    <property type="match status" value="1"/>
</dbReference>
<dbReference type="AlphaFoldDB" id="A0A6J7J0E8"/>
<dbReference type="InterPro" id="IPR036291">
    <property type="entry name" value="NAD(P)-bd_dom_sf"/>
</dbReference>
<name>A0A6J7J0E8_9ZZZZ</name>